<gene>
    <name evidence="2" type="ORF">L1F06_004865</name>
</gene>
<dbReference type="RefSeq" id="WP_129483992.1">
    <property type="nucleotide sequence ID" value="NZ_CP099397.1"/>
</dbReference>
<evidence type="ECO:0000256" key="1">
    <source>
        <dbReference type="SAM" id="MobiDB-lite"/>
    </source>
</evidence>
<dbReference type="GeneID" id="300080284"/>
<feature type="region of interest" description="Disordered" evidence="1">
    <location>
        <begin position="20"/>
        <end position="46"/>
    </location>
</feature>
<name>A0ABY5AA62_9GAMM</name>
<dbReference type="EMBL" id="CP099397">
    <property type="protein sequence ID" value="USR40779.1"/>
    <property type="molecule type" value="Genomic_DNA"/>
</dbReference>
<sequence>MTGWLPDWMTGGGLSQSLAAPAGAAAAPKLGPPAFSNRPAPLVAPGRQDVGGELRIKIDQEGRARVASMKANGGLDYSVESGLLGVVQ</sequence>
<evidence type="ECO:0000313" key="2">
    <source>
        <dbReference type="EMBL" id="USR40779.1"/>
    </source>
</evidence>
<accession>A0ABY5AA62</accession>
<protein>
    <submittedName>
        <fullName evidence="2">Uncharacterized protein</fullName>
    </submittedName>
</protein>
<dbReference type="Proteomes" id="UP001054897">
    <property type="component" value="Chromosome"/>
</dbReference>
<keyword evidence="3" id="KW-1185">Reference proteome</keyword>
<reference evidence="2" key="1">
    <citation type="submission" date="2022-06" db="EMBL/GenBank/DDBJ databases">
        <title>Complete genome of Pseudomonas hydrolytica DSWY01T.</title>
        <authorList>
            <person name="Jung J."/>
            <person name="Jeon C.O."/>
        </authorList>
    </citation>
    <scope>NUCLEOTIDE SEQUENCE</scope>
    <source>
        <strain evidence="2">DSWY01</strain>
    </source>
</reference>
<organism evidence="2 3">
    <name type="scientific">Ectopseudomonas hydrolytica</name>
    <dbReference type="NCBI Taxonomy" id="2493633"/>
    <lineage>
        <taxon>Bacteria</taxon>
        <taxon>Pseudomonadati</taxon>
        <taxon>Pseudomonadota</taxon>
        <taxon>Gammaproteobacteria</taxon>
        <taxon>Pseudomonadales</taxon>
        <taxon>Pseudomonadaceae</taxon>
        <taxon>Ectopseudomonas</taxon>
    </lineage>
</organism>
<proteinExistence type="predicted"/>
<evidence type="ECO:0000313" key="3">
    <source>
        <dbReference type="Proteomes" id="UP001054897"/>
    </source>
</evidence>
<feature type="compositionally biased region" description="Low complexity" evidence="1">
    <location>
        <begin position="20"/>
        <end position="34"/>
    </location>
</feature>